<accession>A0A2N0SY82</accession>
<evidence type="ECO:0000313" key="4">
    <source>
        <dbReference type="Proteomes" id="UP000232654"/>
    </source>
</evidence>
<dbReference type="Proteomes" id="UP000232654">
    <property type="component" value="Unassembled WGS sequence"/>
</dbReference>
<evidence type="ECO:0000313" key="5">
    <source>
        <dbReference type="Proteomes" id="UP000265775"/>
    </source>
</evidence>
<reference evidence="2 4" key="1">
    <citation type="submission" date="2017-12" db="EMBL/GenBank/DDBJ databases">
        <title>Bifidobacterium longum APC/DPC strains.</title>
        <authorList>
            <person name="Arboleya S."/>
        </authorList>
    </citation>
    <scope>NUCLEOTIDE SEQUENCE [LARGE SCALE GENOMIC DNA]</scope>
    <source>
        <strain evidence="2 4">APC1503</strain>
    </source>
</reference>
<dbReference type="AlphaFoldDB" id="A0A2N0SY82"/>
<evidence type="ECO:0000256" key="1">
    <source>
        <dbReference type="SAM" id="MobiDB-lite"/>
    </source>
</evidence>
<organism evidence="2 4">
    <name type="scientific">Bifidobacterium longum</name>
    <dbReference type="NCBI Taxonomy" id="216816"/>
    <lineage>
        <taxon>Bacteria</taxon>
        <taxon>Bacillati</taxon>
        <taxon>Actinomycetota</taxon>
        <taxon>Actinomycetes</taxon>
        <taxon>Bifidobacteriales</taxon>
        <taxon>Bifidobacteriaceae</taxon>
        <taxon>Bifidobacterium</taxon>
    </lineage>
</organism>
<dbReference type="EMBL" id="PJDT01000033">
    <property type="protein sequence ID" value="PKC86737.1"/>
    <property type="molecule type" value="Genomic_DNA"/>
</dbReference>
<comment type="caution">
    <text evidence="2">The sequence shown here is derived from an EMBL/GenBank/DDBJ whole genome shotgun (WGS) entry which is preliminary data.</text>
</comment>
<feature type="region of interest" description="Disordered" evidence="1">
    <location>
        <begin position="87"/>
        <end position="107"/>
    </location>
</feature>
<feature type="compositionally biased region" description="Polar residues" evidence="1">
    <location>
        <begin position="89"/>
        <end position="100"/>
    </location>
</feature>
<name>A0A2N0SY82_BIFLN</name>
<dbReference type="RefSeq" id="WP_101011449.1">
    <property type="nucleotide sequence ID" value="NZ_JAHOAU010000012.1"/>
</dbReference>
<evidence type="ECO:0000313" key="2">
    <source>
        <dbReference type="EMBL" id="PKC86737.1"/>
    </source>
</evidence>
<reference evidence="3 5" key="2">
    <citation type="submission" date="2018-08" db="EMBL/GenBank/DDBJ databases">
        <title>A genome reference for cultivated species of the human gut microbiota.</title>
        <authorList>
            <person name="Zou Y."/>
            <person name="Xue W."/>
            <person name="Luo G."/>
        </authorList>
    </citation>
    <scope>NUCLEOTIDE SEQUENCE [LARGE SCALE GENOMIC DNA]</scope>
    <source>
        <strain evidence="3 5">AF11-12</strain>
    </source>
</reference>
<dbReference type="Proteomes" id="UP000265775">
    <property type="component" value="Unassembled WGS sequence"/>
</dbReference>
<gene>
    <name evidence="2" type="ORF">APC1503_2166</name>
    <name evidence="3" type="ORF">DWV59_09650</name>
</gene>
<protein>
    <submittedName>
        <fullName evidence="2">Uncharacterized protein</fullName>
    </submittedName>
</protein>
<sequence length="107" mass="11739">MKTTASMRKRINSLLEELGEGWSEGDPFEGRNGHPTIPMAYQGKLVGNLAFPNYGTLRYIWGPCGRIPHLYQKPAKHIADMLRRAAGITPNQNTQETAGDSLSKAAA</sequence>
<proteinExistence type="predicted"/>
<evidence type="ECO:0000313" key="3">
    <source>
        <dbReference type="EMBL" id="RGW63513.1"/>
    </source>
</evidence>
<dbReference type="EMBL" id="QSAR01000012">
    <property type="protein sequence ID" value="RGW63513.1"/>
    <property type="molecule type" value="Genomic_DNA"/>
</dbReference>